<feature type="region of interest" description="Disordered" evidence="1">
    <location>
        <begin position="1"/>
        <end position="28"/>
    </location>
</feature>
<feature type="domain" description="Putative plant transposon protein" evidence="2">
    <location>
        <begin position="33"/>
        <end position="107"/>
    </location>
</feature>
<dbReference type="Gramene" id="PGSC0003DMT400096596">
    <property type="protein sequence ID" value="PGSC0003DMT400096596"/>
    <property type="gene ID" value="PGSC0003DMG400046167"/>
</dbReference>
<dbReference type="EnsemblPlants" id="PGSC0003DMT400096596">
    <property type="protein sequence ID" value="PGSC0003DMT400096596"/>
    <property type="gene ID" value="PGSC0003DMG400046167"/>
</dbReference>
<dbReference type="AlphaFoldDB" id="M1DYT5"/>
<proteinExistence type="predicted"/>
<dbReference type="HOGENOM" id="CLU_097722_0_0_1"/>
<name>M1DYT5_SOLTU</name>
<reference evidence="4" key="1">
    <citation type="journal article" date="2011" name="Nature">
        <title>Genome sequence and analysis of the tuber crop potato.</title>
        <authorList>
            <consortium name="The Potato Genome Sequencing Consortium"/>
        </authorList>
    </citation>
    <scope>NUCLEOTIDE SEQUENCE [LARGE SCALE GENOMIC DNA]</scope>
    <source>
        <strain evidence="4">cv. DM1-3 516 R44</strain>
    </source>
</reference>
<organism evidence="3 4">
    <name type="scientific">Solanum tuberosum</name>
    <name type="common">Potato</name>
    <dbReference type="NCBI Taxonomy" id="4113"/>
    <lineage>
        <taxon>Eukaryota</taxon>
        <taxon>Viridiplantae</taxon>
        <taxon>Streptophyta</taxon>
        <taxon>Embryophyta</taxon>
        <taxon>Tracheophyta</taxon>
        <taxon>Spermatophyta</taxon>
        <taxon>Magnoliopsida</taxon>
        <taxon>eudicotyledons</taxon>
        <taxon>Gunneridae</taxon>
        <taxon>Pentapetalae</taxon>
        <taxon>asterids</taxon>
        <taxon>lamiids</taxon>
        <taxon>Solanales</taxon>
        <taxon>Solanaceae</taxon>
        <taxon>Solanoideae</taxon>
        <taxon>Solaneae</taxon>
        <taxon>Solanum</taxon>
    </lineage>
</organism>
<protein>
    <recommendedName>
        <fullName evidence="2">Putative plant transposon protein domain-containing protein</fullName>
    </recommendedName>
</protein>
<evidence type="ECO:0000313" key="4">
    <source>
        <dbReference type="Proteomes" id="UP000011115"/>
    </source>
</evidence>
<keyword evidence="4" id="KW-1185">Reference proteome</keyword>
<dbReference type="PaxDb" id="4113-PGSC0003DMT400096596"/>
<dbReference type="Proteomes" id="UP000011115">
    <property type="component" value="Unassembled WGS sequence"/>
</dbReference>
<dbReference type="Pfam" id="PF20167">
    <property type="entry name" value="Transposase_32"/>
    <property type="match status" value="1"/>
</dbReference>
<reference evidence="3" key="2">
    <citation type="submission" date="2015-06" db="UniProtKB">
        <authorList>
            <consortium name="EnsemblPlants"/>
        </authorList>
    </citation>
    <scope>IDENTIFICATION</scope>
    <source>
        <strain evidence="3">DM1-3 516 R44</strain>
    </source>
</reference>
<evidence type="ECO:0000313" key="3">
    <source>
        <dbReference type="EnsemblPlants" id="PGSC0003DMT400096596"/>
    </source>
</evidence>
<evidence type="ECO:0000256" key="1">
    <source>
        <dbReference type="SAM" id="MobiDB-lite"/>
    </source>
</evidence>
<accession>M1DYT5</accession>
<evidence type="ECO:0000259" key="2">
    <source>
        <dbReference type="Pfam" id="PF20167"/>
    </source>
</evidence>
<sequence>MPPRRKNVTKPAPPPPSTVSQSEGHDDSEASSSQVWWAVVRAQLRPIANDNTLSPSLASLVACLMVGYPVNAGWIIATEMRDRALNERAELLFPCLIGKLCRQASIPPNKLVDRWGEAFRLIHVSKIKDVAKHLVGTKSIVVGTFDVVPHVPIGIPHADRGPEQ</sequence>
<dbReference type="InterPro" id="IPR046796">
    <property type="entry name" value="Transposase_32_dom"/>
</dbReference>
<dbReference type="InParanoid" id="M1DYT5"/>